<dbReference type="SUPFAM" id="SSF55021">
    <property type="entry name" value="ACT-like"/>
    <property type="match status" value="1"/>
</dbReference>
<reference evidence="2" key="2">
    <citation type="journal article" date="2021" name="PeerJ">
        <title>Extensive microbial diversity within the chicken gut microbiome revealed by metagenomics and culture.</title>
        <authorList>
            <person name="Gilroy R."/>
            <person name="Ravi A."/>
            <person name="Getino M."/>
            <person name="Pursley I."/>
            <person name="Horton D.L."/>
            <person name="Alikhan N.F."/>
            <person name="Baker D."/>
            <person name="Gharbi K."/>
            <person name="Hall N."/>
            <person name="Watson M."/>
            <person name="Adriaenssens E.M."/>
            <person name="Foster-Nyarko E."/>
            <person name="Jarju S."/>
            <person name="Secka A."/>
            <person name="Antonio M."/>
            <person name="Oren A."/>
            <person name="Chaudhuri R.R."/>
            <person name="La Ragione R."/>
            <person name="Hildebrand F."/>
            <person name="Pallen M.J."/>
        </authorList>
    </citation>
    <scope>NUCLEOTIDE SEQUENCE</scope>
    <source>
        <strain evidence="2">ChiBcec16-1751</strain>
    </source>
</reference>
<comment type="caution">
    <text evidence="2">The sequence shown here is derived from an EMBL/GenBank/DDBJ whole genome shotgun (WGS) entry which is preliminary data.</text>
</comment>
<feature type="domain" description="ACT" evidence="1">
    <location>
        <begin position="69"/>
        <end position="144"/>
    </location>
</feature>
<evidence type="ECO:0000313" key="3">
    <source>
        <dbReference type="Proteomes" id="UP000886741"/>
    </source>
</evidence>
<dbReference type="PIRSF" id="PIRSF025624">
    <property type="entry name" value="ACT_PheB"/>
    <property type="match status" value="1"/>
</dbReference>
<evidence type="ECO:0000313" key="2">
    <source>
        <dbReference type="EMBL" id="HIS65592.1"/>
    </source>
</evidence>
<dbReference type="NCBIfam" id="NF003361">
    <property type="entry name" value="PRK04435.1"/>
    <property type="match status" value="1"/>
</dbReference>
<dbReference type="AlphaFoldDB" id="A0A9D1FAQ7"/>
<dbReference type="InterPro" id="IPR002912">
    <property type="entry name" value="ACT_dom"/>
</dbReference>
<reference evidence="2" key="1">
    <citation type="submission" date="2020-10" db="EMBL/GenBank/DDBJ databases">
        <authorList>
            <person name="Gilroy R."/>
        </authorList>
    </citation>
    <scope>NUCLEOTIDE SEQUENCE</scope>
    <source>
        <strain evidence="2">ChiBcec16-1751</strain>
    </source>
</reference>
<protein>
    <submittedName>
        <fullName evidence="2">ACT domain-containing protein</fullName>
    </submittedName>
</protein>
<dbReference type="Proteomes" id="UP000886741">
    <property type="component" value="Unassembled WGS sequence"/>
</dbReference>
<sequence>MAPKYYIVEAEALPEVFLKVAEAKRMLETGEAATVNEAARAVEISRSAFYKYRDSIAPFQNLMAGRIITFQLVLINKAGLLSAILSIFAASGANILTINQSIPTSGAAMVTISAETTDLVCSVEELLKEISAENGVVKAEIVAG</sequence>
<dbReference type="InterPro" id="IPR045865">
    <property type="entry name" value="ACT-like_dom_sf"/>
</dbReference>
<name>A0A9D1FAQ7_9FIRM</name>
<dbReference type="Pfam" id="PF01842">
    <property type="entry name" value="ACT"/>
    <property type="match status" value="1"/>
</dbReference>
<evidence type="ECO:0000259" key="1">
    <source>
        <dbReference type="PROSITE" id="PS51671"/>
    </source>
</evidence>
<dbReference type="InterPro" id="IPR008310">
    <property type="entry name" value="UPF0735_ACT_dom-cont"/>
</dbReference>
<dbReference type="PROSITE" id="PS51671">
    <property type="entry name" value="ACT"/>
    <property type="match status" value="1"/>
</dbReference>
<organism evidence="2 3">
    <name type="scientific">Candidatus Avoscillospira avistercoris</name>
    <dbReference type="NCBI Taxonomy" id="2840707"/>
    <lineage>
        <taxon>Bacteria</taxon>
        <taxon>Bacillati</taxon>
        <taxon>Bacillota</taxon>
        <taxon>Clostridia</taxon>
        <taxon>Eubacteriales</taxon>
        <taxon>Oscillospiraceae</taxon>
        <taxon>Oscillospiraceae incertae sedis</taxon>
        <taxon>Candidatus Avoscillospira</taxon>
    </lineage>
</organism>
<dbReference type="EMBL" id="DVJJ01000143">
    <property type="protein sequence ID" value="HIS65592.1"/>
    <property type="molecule type" value="Genomic_DNA"/>
</dbReference>
<accession>A0A9D1FAQ7</accession>
<gene>
    <name evidence="2" type="ORF">IAA83_09530</name>
</gene>
<proteinExistence type="predicted"/>